<name>A0A233RAY6_9GAMM</name>
<dbReference type="EMBL" id="NBIM01000009">
    <property type="protein sequence ID" value="OXY80553.1"/>
    <property type="molecule type" value="Genomic_DNA"/>
</dbReference>
<dbReference type="OrthoDB" id="656942at2"/>
<dbReference type="SUPFAM" id="SSF48695">
    <property type="entry name" value="Multiheme cytochromes"/>
    <property type="match status" value="1"/>
</dbReference>
<feature type="signal peptide" evidence="1">
    <location>
        <begin position="1"/>
        <end position="30"/>
    </location>
</feature>
<protein>
    <recommendedName>
        <fullName evidence="4">Cytochrome c domain-containing protein</fullName>
    </recommendedName>
</protein>
<keyword evidence="1" id="KW-0732">Signal</keyword>
<keyword evidence="3" id="KW-1185">Reference proteome</keyword>
<feature type="chain" id="PRO_5012375860" description="Cytochrome c domain-containing protein" evidence="1">
    <location>
        <begin position="31"/>
        <end position="233"/>
    </location>
</feature>
<evidence type="ECO:0000256" key="1">
    <source>
        <dbReference type="SAM" id="SignalP"/>
    </source>
</evidence>
<sequence length="233" mass="25460">MVTTMKALTSVSLNSLFLAVVALAPQHARADAYSDYMASPSAAGAFQYLYQVATHPRCANCHGVVEDGIHRPTVGDQRIPHPMNITSLNNIRLIAQDGKFVMADNLQPVNCRSCHRDENGTEAGMPPGAANDLMPGFVWHMPPVTMVIEQDITPAELCNNWLDPAKNSFLAMRGGRSDMATFKKEFEHHVQDDPLVRWSWDPGLNRIPAPGSHQDFAQAMTLWIDGGAPCPAG</sequence>
<evidence type="ECO:0000313" key="2">
    <source>
        <dbReference type="EMBL" id="OXY80553.1"/>
    </source>
</evidence>
<organism evidence="2 3">
    <name type="scientific">Oceanimonas doudoroffii</name>
    <dbReference type="NCBI Taxonomy" id="84158"/>
    <lineage>
        <taxon>Bacteria</taxon>
        <taxon>Pseudomonadati</taxon>
        <taxon>Pseudomonadota</taxon>
        <taxon>Gammaproteobacteria</taxon>
        <taxon>Aeromonadales</taxon>
        <taxon>Aeromonadaceae</taxon>
        <taxon>Oceanimonas</taxon>
    </lineage>
</organism>
<dbReference type="AlphaFoldDB" id="A0A233RAY6"/>
<gene>
    <name evidence="2" type="ORF">B6S08_16715</name>
</gene>
<reference evidence="2 3" key="1">
    <citation type="submission" date="2017-08" db="EMBL/GenBank/DDBJ databases">
        <title>A Genome Sequence of Oceanimonas doudoroffii ATCC 27123T.</title>
        <authorList>
            <person name="Brennan M.A."/>
            <person name="Maclea K.S."/>
            <person name="Mcclelland W.D."/>
            <person name="Trachtenberg A.M."/>
        </authorList>
    </citation>
    <scope>NUCLEOTIDE SEQUENCE [LARGE SCALE GENOMIC DNA]</scope>
    <source>
        <strain evidence="2 3">ATCC 27123</strain>
    </source>
</reference>
<comment type="caution">
    <text evidence="2">The sequence shown here is derived from an EMBL/GenBank/DDBJ whole genome shotgun (WGS) entry which is preliminary data.</text>
</comment>
<dbReference type="InterPro" id="IPR036280">
    <property type="entry name" value="Multihaem_cyt_sf"/>
</dbReference>
<evidence type="ECO:0008006" key="4">
    <source>
        <dbReference type="Google" id="ProtNLM"/>
    </source>
</evidence>
<evidence type="ECO:0000313" key="3">
    <source>
        <dbReference type="Proteomes" id="UP000242757"/>
    </source>
</evidence>
<dbReference type="RefSeq" id="WP_094201952.1">
    <property type="nucleotide sequence ID" value="NZ_NBIM01000009.1"/>
</dbReference>
<proteinExistence type="predicted"/>
<accession>A0A233RAY6</accession>
<dbReference type="Proteomes" id="UP000242757">
    <property type="component" value="Unassembled WGS sequence"/>
</dbReference>